<reference evidence="1" key="1">
    <citation type="submission" date="2018-10" db="EMBL/GenBank/DDBJ databases">
        <title>Effector identification in a new, highly contiguous assembly of the strawberry crown rot pathogen Phytophthora cactorum.</title>
        <authorList>
            <person name="Armitage A.D."/>
            <person name="Nellist C.F."/>
            <person name="Bates H."/>
            <person name="Vickerstaff R.J."/>
            <person name="Harrison R.J."/>
        </authorList>
    </citation>
    <scope>NUCLEOTIDE SEQUENCE</scope>
    <source>
        <strain evidence="1">4040</strain>
    </source>
</reference>
<evidence type="ECO:0000313" key="2">
    <source>
        <dbReference type="Proteomes" id="UP000736787"/>
    </source>
</evidence>
<sequence length="43" mass="4551">MTAPSRDAPARQLKSWVAGRGSGAGWVVQPAAEQEPGARWVFA</sequence>
<name>A0A8T1E7G0_9STRA</name>
<dbReference type="Proteomes" id="UP000736787">
    <property type="component" value="Unassembled WGS sequence"/>
</dbReference>
<accession>A0A8T1E7G0</accession>
<proteinExistence type="predicted"/>
<organism evidence="1 2">
    <name type="scientific">Phytophthora cactorum</name>
    <dbReference type="NCBI Taxonomy" id="29920"/>
    <lineage>
        <taxon>Eukaryota</taxon>
        <taxon>Sar</taxon>
        <taxon>Stramenopiles</taxon>
        <taxon>Oomycota</taxon>
        <taxon>Peronosporomycetes</taxon>
        <taxon>Peronosporales</taxon>
        <taxon>Peronosporaceae</taxon>
        <taxon>Phytophthora</taxon>
    </lineage>
</organism>
<protein>
    <submittedName>
        <fullName evidence="1">Uncharacterized protein</fullName>
    </submittedName>
</protein>
<dbReference type="AlphaFoldDB" id="A0A8T1E7G0"/>
<comment type="caution">
    <text evidence="1">The sequence shown here is derived from an EMBL/GenBank/DDBJ whole genome shotgun (WGS) entry which is preliminary data.</text>
</comment>
<dbReference type="EMBL" id="RCMK01000140">
    <property type="protein sequence ID" value="KAG2947133.1"/>
    <property type="molecule type" value="Genomic_DNA"/>
</dbReference>
<gene>
    <name evidence="1" type="ORF">PC117_g7054</name>
</gene>
<evidence type="ECO:0000313" key="1">
    <source>
        <dbReference type="EMBL" id="KAG2947133.1"/>
    </source>
</evidence>